<dbReference type="PANTHER" id="PTHR43107:SF22">
    <property type="entry name" value="VERY LONG-CHAIN ACYL-COA SYNTHETASE"/>
    <property type="match status" value="1"/>
</dbReference>
<dbReference type="Proteomes" id="UP001217089">
    <property type="component" value="Unassembled WGS sequence"/>
</dbReference>
<organism evidence="8 9">
    <name type="scientific">Tegillarca granosa</name>
    <name type="common">Malaysian cockle</name>
    <name type="synonym">Anadara granosa</name>
    <dbReference type="NCBI Taxonomy" id="220873"/>
    <lineage>
        <taxon>Eukaryota</taxon>
        <taxon>Metazoa</taxon>
        <taxon>Spiralia</taxon>
        <taxon>Lophotrochozoa</taxon>
        <taxon>Mollusca</taxon>
        <taxon>Bivalvia</taxon>
        <taxon>Autobranchia</taxon>
        <taxon>Pteriomorphia</taxon>
        <taxon>Arcoida</taxon>
        <taxon>Arcoidea</taxon>
        <taxon>Arcidae</taxon>
        <taxon>Tegillarca</taxon>
    </lineage>
</organism>
<dbReference type="InterPro" id="IPR020845">
    <property type="entry name" value="AMP-binding_CS"/>
</dbReference>
<dbReference type="InterPro" id="IPR042099">
    <property type="entry name" value="ANL_N_sf"/>
</dbReference>
<evidence type="ECO:0000259" key="6">
    <source>
        <dbReference type="Pfam" id="PF00501"/>
    </source>
</evidence>
<dbReference type="Pfam" id="PF00501">
    <property type="entry name" value="AMP-binding"/>
    <property type="match status" value="1"/>
</dbReference>
<comment type="similarity">
    <text evidence="1">Belongs to the ATP-dependent AMP-binding enzyme family.</text>
</comment>
<dbReference type="Pfam" id="PF13193">
    <property type="entry name" value="AMP-binding_C"/>
    <property type="match status" value="1"/>
</dbReference>
<sequence>MTSARDKALLGVGGVAAAGILAWRTMFPWIGYDLEFIRKGKKATDKIGEDIKKQRFLIDMFEEKVTSCPRKPFLIFEDRIYTYEFMNEQAKRVANIAMTWGFKLGETVALFINNEPSFIWTFLGLQKIGLGVAFINYHIRAKALLHSIKACEARALIIGLGEDLFHAIDEIRHDLDIPLYLQGDNIPDGYKPWDEMMINTLPSEICRNVRAEFHLFTPCCYIFTSGTTGLPKPAIVNQAKAIGYSKFFTFSEISKDDIIYITTPLYHSAACLSLFSTMDVGSTALLRRKFSAHHYFKEARRHKVTIMQYIGELPRYLLTVPESSEDGIHNIRIAIGNGLRMDIWEKFQNRFKIPKIVEFFGATEGTAAMANIQGRVGAVGRMSPFLIVFLGTGEPGILIAAIPITYSDGFYKGGKEINEKKIVRNAFVDGDAFFNFGDLLVQDKDYFVYFKDRVGDTFRWKGENVSTNEVANVLTGLDVIQDANVYGVQVPGTDGRAGMAAILLKNGKQVTESIVKQIYHHCEENLPSFARPIFLRFIKEMALTTTYKQRKVENVKEGFDPNKIKDELFYIHPESKSYLPLTATFF</sequence>
<accession>A0ABQ9EFB8</accession>
<dbReference type="InterPro" id="IPR045851">
    <property type="entry name" value="AMP-bd_C_sf"/>
</dbReference>
<comment type="caution">
    <text evidence="8">The sequence shown here is derived from an EMBL/GenBank/DDBJ whole genome shotgun (WGS) entry which is preliminary data.</text>
</comment>
<name>A0ABQ9EFB8_TEGGR</name>
<proteinExistence type="inferred from homology"/>
<keyword evidence="2" id="KW-0436">Ligase</keyword>
<dbReference type="SUPFAM" id="SSF56801">
    <property type="entry name" value="Acetyl-CoA synthetase-like"/>
    <property type="match status" value="1"/>
</dbReference>
<keyword evidence="9" id="KW-1185">Reference proteome</keyword>
<feature type="domain" description="AMP-binding enzyme C-terminal" evidence="7">
    <location>
        <begin position="469"/>
        <end position="547"/>
    </location>
</feature>
<evidence type="ECO:0000256" key="3">
    <source>
        <dbReference type="ARBA" id="ARBA00036527"/>
    </source>
</evidence>
<evidence type="ECO:0000313" key="8">
    <source>
        <dbReference type="EMBL" id="KAJ8303998.1"/>
    </source>
</evidence>
<feature type="domain" description="AMP-dependent synthetase/ligase" evidence="6">
    <location>
        <begin position="61"/>
        <end position="384"/>
    </location>
</feature>
<evidence type="ECO:0000259" key="7">
    <source>
        <dbReference type="Pfam" id="PF13193"/>
    </source>
</evidence>
<protein>
    <recommendedName>
        <fullName evidence="4">Long-chain-fatty-acid--CoA ligase</fullName>
    </recommendedName>
</protein>
<comment type="catalytic activity">
    <reaction evidence="5">
        <text>tetracosanoate + ATP + CoA = tetracosanoyl-CoA + AMP + diphosphate</text>
        <dbReference type="Rhea" id="RHEA:33639"/>
        <dbReference type="ChEBI" id="CHEBI:30616"/>
        <dbReference type="ChEBI" id="CHEBI:31014"/>
        <dbReference type="ChEBI" id="CHEBI:33019"/>
        <dbReference type="ChEBI" id="CHEBI:57287"/>
        <dbReference type="ChEBI" id="CHEBI:65052"/>
        <dbReference type="ChEBI" id="CHEBI:456215"/>
    </reaction>
    <physiologicalReaction direction="left-to-right" evidence="5">
        <dbReference type="Rhea" id="RHEA:33640"/>
    </physiologicalReaction>
</comment>
<comment type="catalytic activity">
    <reaction evidence="3">
        <text>a very long-chain fatty acid + ATP + CoA = a very long-chain fatty acyl-CoA + AMP + diphosphate</text>
        <dbReference type="Rhea" id="RHEA:54536"/>
        <dbReference type="ChEBI" id="CHEBI:30616"/>
        <dbReference type="ChEBI" id="CHEBI:33019"/>
        <dbReference type="ChEBI" id="CHEBI:57287"/>
        <dbReference type="ChEBI" id="CHEBI:58950"/>
        <dbReference type="ChEBI" id="CHEBI:138261"/>
        <dbReference type="ChEBI" id="CHEBI:456215"/>
    </reaction>
    <physiologicalReaction direction="left-to-right" evidence="3">
        <dbReference type="Rhea" id="RHEA:54537"/>
    </physiologicalReaction>
</comment>
<evidence type="ECO:0000256" key="4">
    <source>
        <dbReference type="ARBA" id="ARBA00041297"/>
    </source>
</evidence>
<dbReference type="EMBL" id="JARBDR010000903">
    <property type="protein sequence ID" value="KAJ8303998.1"/>
    <property type="molecule type" value="Genomic_DNA"/>
</dbReference>
<evidence type="ECO:0000256" key="2">
    <source>
        <dbReference type="ARBA" id="ARBA00022598"/>
    </source>
</evidence>
<dbReference type="Gene3D" id="3.30.300.30">
    <property type="match status" value="1"/>
</dbReference>
<evidence type="ECO:0000313" key="9">
    <source>
        <dbReference type="Proteomes" id="UP001217089"/>
    </source>
</evidence>
<reference evidence="8 9" key="1">
    <citation type="submission" date="2022-12" db="EMBL/GenBank/DDBJ databases">
        <title>Chromosome-level genome of Tegillarca granosa.</title>
        <authorList>
            <person name="Kim J."/>
        </authorList>
    </citation>
    <scope>NUCLEOTIDE SEQUENCE [LARGE SCALE GENOMIC DNA]</scope>
    <source>
        <strain evidence="8">Teg-2019</strain>
        <tissue evidence="8">Adductor muscle</tissue>
    </source>
</reference>
<gene>
    <name evidence="8" type="ORF">KUTeg_017581</name>
</gene>
<dbReference type="InterPro" id="IPR000873">
    <property type="entry name" value="AMP-dep_synth/lig_dom"/>
</dbReference>
<evidence type="ECO:0000256" key="1">
    <source>
        <dbReference type="ARBA" id="ARBA00006432"/>
    </source>
</evidence>
<dbReference type="InterPro" id="IPR025110">
    <property type="entry name" value="AMP-bd_C"/>
</dbReference>
<evidence type="ECO:0000256" key="5">
    <source>
        <dbReference type="ARBA" id="ARBA00048666"/>
    </source>
</evidence>
<dbReference type="PANTHER" id="PTHR43107">
    <property type="entry name" value="LONG-CHAIN FATTY ACID TRANSPORT PROTEIN"/>
    <property type="match status" value="1"/>
</dbReference>
<dbReference type="Gene3D" id="3.40.50.12780">
    <property type="entry name" value="N-terminal domain of ligase-like"/>
    <property type="match status" value="1"/>
</dbReference>
<dbReference type="PROSITE" id="PS00455">
    <property type="entry name" value="AMP_BINDING"/>
    <property type="match status" value="1"/>
</dbReference>